<evidence type="ECO:0000313" key="1">
    <source>
        <dbReference type="EMBL" id="KAG6467212.1"/>
    </source>
</evidence>
<protein>
    <submittedName>
        <fullName evidence="1">Uncharacterized protein</fullName>
    </submittedName>
</protein>
<name>A0A8J5C176_ZINOF</name>
<reference evidence="1 2" key="1">
    <citation type="submission" date="2020-08" db="EMBL/GenBank/DDBJ databases">
        <title>Plant Genome Project.</title>
        <authorList>
            <person name="Zhang R.-G."/>
        </authorList>
    </citation>
    <scope>NUCLEOTIDE SEQUENCE [LARGE SCALE GENOMIC DNA]</scope>
    <source>
        <tissue evidence="1">Rhizome</tissue>
    </source>
</reference>
<evidence type="ECO:0000313" key="2">
    <source>
        <dbReference type="Proteomes" id="UP000734854"/>
    </source>
</evidence>
<proteinExistence type="predicted"/>
<organism evidence="1 2">
    <name type="scientific">Zingiber officinale</name>
    <name type="common">Ginger</name>
    <name type="synonym">Amomum zingiber</name>
    <dbReference type="NCBI Taxonomy" id="94328"/>
    <lineage>
        <taxon>Eukaryota</taxon>
        <taxon>Viridiplantae</taxon>
        <taxon>Streptophyta</taxon>
        <taxon>Embryophyta</taxon>
        <taxon>Tracheophyta</taxon>
        <taxon>Spermatophyta</taxon>
        <taxon>Magnoliopsida</taxon>
        <taxon>Liliopsida</taxon>
        <taxon>Zingiberales</taxon>
        <taxon>Zingiberaceae</taxon>
        <taxon>Zingiber</taxon>
    </lineage>
</organism>
<dbReference type="AlphaFoldDB" id="A0A8J5C176"/>
<gene>
    <name evidence="1" type="ORF">ZIOFF_074960</name>
</gene>
<accession>A0A8J5C176</accession>
<sequence length="136" mass="15040">MPADNIKSSMRRLSILQSFETNSKETKSLSGAPQIIGACASTIAPLTTPPSVSSFVKRSLSKFQSTSDLQTSKADMAPVIVPRTSPRIHLPSDFTKDFGVGKTMSFDIQSKFTEFWKVSNIKENLDKTDIHSVWEQ</sequence>
<dbReference type="EMBL" id="JACMSC010000072">
    <property type="protein sequence ID" value="KAG6467212.1"/>
    <property type="molecule type" value="Genomic_DNA"/>
</dbReference>
<keyword evidence="2" id="KW-1185">Reference proteome</keyword>
<comment type="caution">
    <text evidence="1">The sequence shown here is derived from an EMBL/GenBank/DDBJ whole genome shotgun (WGS) entry which is preliminary data.</text>
</comment>
<dbReference type="Proteomes" id="UP000734854">
    <property type="component" value="Unassembled WGS sequence"/>
</dbReference>